<comment type="caution">
    <text evidence="1">The sequence shown here is derived from an EMBL/GenBank/DDBJ whole genome shotgun (WGS) entry which is preliminary data.</text>
</comment>
<protein>
    <submittedName>
        <fullName evidence="1">Uncharacterized protein</fullName>
    </submittedName>
</protein>
<reference evidence="1 2" key="1">
    <citation type="submission" date="2024-11" db="EMBL/GenBank/DDBJ databases">
        <title>Adaptive evolution of stress response genes in parasites aligns with host niche diversity.</title>
        <authorList>
            <person name="Hahn C."/>
            <person name="Resl P."/>
        </authorList>
    </citation>
    <scope>NUCLEOTIDE SEQUENCE [LARGE SCALE GENOMIC DNA]</scope>
    <source>
        <strain evidence="1">EGGRZ-B1_66</strain>
        <tissue evidence="1">Body</tissue>
    </source>
</reference>
<proteinExistence type="predicted"/>
<gene>
    <name evidence="1" type="ORF">Ciccas_011686</name>
</gene>
<evidence type="ECO:0000313" key="2">
    <source>
        <dbReference type="Proteomes" id="UP001626550"/>
    </source>
</evidence>
<sequence>MEKLHKFPVDIASKLHVVRDKSITTVANGYLLERGRQTCKFIAGRSNKRNDLSAHLAGQCDLID</sequence>
<accession>A0ABD2PRR7</accession>
<name>A0ABD2PRR7_9PLAT</name>
<dbReference type="EMBL" id="JBJKFK010003565">
    <property type="protein sequence ID" value="KAL3309763.1"/>
    <property type="molecule type" value="Genomic_DNA"/>
</dbReference>
<organism evidence="1 2">
    <name type="scientific">Cichlidogyrus casuarinus</name>
    <dbReference type="NCBI Taxonomy" id="1844966"/>
    <lineage>
        <taxon>Eukaryota</taxon>
        <taxon>Metazoa</taxon>
        <taxon>Spiralia</taxon>
        <taxon>Lophotrochozoa</taxon>
        <taxon>Platyhelminthes</taxon>
        <taxon>Monogenea</taxon>
        <taxon>Monopisthocotylea</taxon>
        <taxon>Dactylogyridea</taxon>
        <taxon>Ancyrocephalidae</taxon>
        <taxon>Cichlidogyrus</taxon>
    </lineage>
</organism>
<evidence type="ECO:0000313" key="1">
    <source>
        <dbReference type="EMBL" id="KAL3309763.1"/>
    </source>
</evidence>
<keyword evidence="2" id="KW-1185">Reference proteome</keyword>
<dbReference type="AlphaFoldDB" id="A0ABD2PRR7"/>
<dbReference type="Proteomes" id="UP001626550">
    <property type="component" value="Unassembled WGS sequence"/>
</dbReference>